<feature type="repeat" description="TPR" evidence="5">
    <location>
        <begin position="705"/>
        <end position="738"/>
    </location>
</feature>
<keyword evidence="1" id="KW-0808">Transferase</keyword>
<dbReference type="PROSITE" id="PS00108">
    <property type="entry name" value="PROTEIN_KINASE_ST"/>
    <property type="match status" value="1"/>
</dbReference>
<evidence type="ECO:0000256" key="1">
    <source>
        <dbReference type="ARBA" id="ARBA00022679"/>
    </source>
</evidence>
<dbReference type="PROSITE" id="PS50293">
    <property type="entry name" value="TPR_REGION"/>
    <property type="match status" value="1"/>
</dbReference>
<reference evidence="8" key="1">
    <citation type="submission" date="2022-06" db="EMBL/GenBank/DDBJ databases">
        <title>Gracilimonas sp. CAU 1638 isolated from sea sediment.</title>
        <authorList>
            <person name="Kim W."/>
        </authorList>
    </citation>
    <scope>NUCLEOTIDE SEQUENCE</scope>
    <source>
        <strain evidence="8">CAU 1638</strain>
    </source>
</reference>
<dbReference type="InterPro" id="IPR011009">
    <property type="entry name" value="Kinase-like_dom_sf"/>
</dbReference>
<dbReference type="InterPro" id="IPR011990">
    <property type="entry name" value="TPR-like_helical_dom_sf"/>
</dbReference>
<keyword evidence="3 8" id="KW-0418">Kinase</keyword>
<dbReference type="RefSeq" id="WP_255134033.1">
    <property type="nucleotide sequence ID" value="NZ_JANDBC010000001.1"/>
</dbReference>
<keyword evidence="5" id="KW-0802">TPR repeat</keyword>
<dbReference type="SMART" id="SM00220">
    <property type="entry name" value="S_TKc"/>
    <property type="match status" value="1"/>
</dbReference>
<dbReference type="PANTHER" id="PTHR43289:SF34">
    <property type="entry name" value="SERINE_THREONINE-PROTEIN KINASE YBDM-RELATED"/>
    <property type="match status" value="1"/>
</dbReference>
<evidence type="ECO:0000256" key="2">
    <source>
        <dbReference type="ARBA" id="ARBA00022741"/>
    </source>
</evidence>
<evidence type="ECO:0000256" key="6">
    <source>
        <dbReference type="SAM" id="Phobius"/>
    </source>
</evidence>
<dbReference type="PROSITE" id="PS50011">
    <property type="entry name" value="PROTEIN_KINASE_DOM"/>
    <property type="match status" value="1"/>
</dbReference>
<dbReference type="PANTHER" id="PTHR43289">
    <property type="entry name" value="MITOGEN-ACTIVATED PROTEIN KINASE KINASE KINASE 20-RELATED"/>
    <property type="match status" value="1"/>
</dbReference>
<dbReference type="SUPFAM" id="SSF48452">
    <property type="entry name" value="TPR-like"/>
    <property type="match status" value="2"/>
</dbReference>
<organism evidence="8 9">
    <name type="scientific">Gracilimonas sediminicola</name>
    <dbReference type="NCBI Taxonomy" id="2952158"/>
    <lineage>
        <taxon>Bacteria</taxon>
        <taxon>Pseudomonadati</taxon>
        <taxon>Balneolota</taxon>
        <taxon>Balneolia</taxon>
        <taxon>Balneolales</taxon>
        <taxon>Balneolaceae</taxon>
        <taxon>Gracilimonas</taxon>
    </lineage>
</organism>
<dbReference type="InterPro" id="IPR008271">
    <property type="entry name" value="Ser/Thr_kinase_AS"/>
</dbReference>
<dbReference type="EMBL" id="JANDBC010000001">
    <property type="protein sequence ID" value="MCP9291253.1"/>
    <property type="molecule type" value="Genomic_DNA"/>
</dbReference>
<dbReference type="Gene3D" id="1.10.510.10">
    <property type="entry name" value="Transferase(Phosphotransferase) domain 1"/>
    <property type="match status" value="1"/>
</dbReference>
<keyword evidence="9" id="KW-1185">Reference proteome</keyword>
<evidence type="ECO:0000313" key="8">
    <source>
        <dbReference type="EMBL" id="MCP9291253.1"/>
    </source>
</evidence>
<comment type="caution">
    <text evidence="8">The sequence shown here is derived from an EMBL/GenBank/DDBJ whole genome shotgun (WGS) entry which is preliminary data.</text>
</comment>
<name>A0A9X2RG19_9BACT</name>
<dbReference type="Pfam" id="PF00069">
    <property type="entry name" value="Pkinase"/>
    <property type="match status" value="1"/>
</dbReference>
<protein>
    <submittedName>
        <fullName evidence="8">Serine/threonine-protein kinase</fullName>
    </submittedName>
</protein>
<dbReference type="InterPro" id="IPR019734">
    <property type="entry name" value="TPR_rpt"/>
</dbReference>
<dbReference type="SUPFAM" id="SSF56112">
    <property type="entry name" value="Protein kinase-like (PK-like)"/>
    <property type="match status" value="1"/>
</dbReference>
<proteinExistence type="predicted"/>
<feature type="transmembrane region" description="Helical" evidence="6">
    <location>
        <begin position="391"/>
        <end position="412"/>
    </location>
</feature>
<feature type="domain" description="Protein kinase" evidence="7">
    <location>
        <begin position="92"/>
        <end position="365"/>
    </location>
</feature>
<dbReference type="InterPro" id="IPR000719">
    <property type="entry name" value="Prot_kinase_dom"/>
</dbReference>
<feature type="repeat" description="TPR" evidence="5">
    <location>
        <begin position="789"/>
        <end position="822"/>
    </location>
</feature>
<evidence type="ECO:0000313" key="9">
    <source>
        <dbReference type="Proteomes" id="UP001139125"/>
    </source>
</evidence>
<evidence type="ECO:0000256" key="5">
    <source>
        <dbReference type="PROSITE-ProRule" id="PRU00339"/>
    </source>
</evidence>
<dbReference type="Gene3D" id="1.25.40.10">
    <property type="entry name" value="Tetratricopeptide repeat domain"/>
    <property type="match status" value="3"/>
</dbReference>
<dbReference type="CDD" id="cd14014">
    <property type="entry name" value="STKc_PknB_like"/>
    <property type="match status" value="1"/>
</dbReference>
<evidence type="ECO:0000256" key="3">
    <source>
        <dbReference type="ARBA" id="ARBA00022777"/>
    </source>
</evidence>
<dbReference type="Pfam" id="PF13424">
    <property type="entry name" value="TPR_12"/>
    <property type="match status" value="1"/>
</dbReference>
<dbReference type="PROSITE" id="PS50005">
    <property type="entry name" value="TPR"/>
    <property type="match status" value="2"/>
</dbReference>
<dbReference type="Pfam" id="PF13181">
    <property type="entry name" value="TPR_8"/>
    <property type="match status" value="2"/>
</dbReference>
<keyword evidence="4" id="KW-0067">ATP-binding</keyword>
<keyword evidence="6" id="KW-0812">Transmembrane</keyword>
<dbReference type="GO" id="GO:0004674">
    <property type="term" value="F:protein serine/threonine kinase activity"/>
    <property type="evidence" value="ECO:0007669"/>
    <property type="project" value="TreeGrafter"/>
</dbReference>
<keyword evidence="2" id="KW-0547">Nucleotide-binding</keyword>
<dbReference type="GO" id="GO:0005524">
    <property type="term" value="F:ATP binding"/>
    <property type="evidence" value="ECO:0007669"/>
    <property type="project" value="UniProtKB-KW"/>
</dbReference>
<dbReference type="Proteomes" id="UP001139125">
    <property type="component" value="Unassembled WGS sequence"/>
</dbReference>
<keyword evidence="6" id="KW-0472">Membrane</keyword>
<evidence type="ECO:0000256" key="4">
    <source>
        <dbReference type="ARBA" id="ARBA00022840"/>
    </source>
</evidence>
<evidence type="ECO:0000259" key="7">
    <source>
        <dbReference type="PROSITE" id="PS50011"/>
    </source>
</evidence>
<gene>
    <name evidence="8" type="ORF">NM125_06630</name>
</gene>
<dbReference type="AlphaFoldDB" id="A0A9X2RG19"/>
<accession>A0A9X2RG19</accession>
<keyword evidence="6" id="KW-1133">Transmembrane helix</keyword>
<sequence>MEKSEFEKLEKIIDDVLLCPKEEQKDRIKELCGGDSELQKQAEELLESIHDSETFLDDQKKNLKSFLDDIPDTEAPPETEESDFTPETYGFYTTTGKIDQGGMGIVYKGKRSDGEFEREVAIKVLNRRLVSENWEKRFKQEKVILASLEHPNIAKLYDAGISERNRPYLVMEYVRGMSLKEYIQKEEPELKECLAKFKEICEAIEYAHRNLIVHRDIKPQNVLINEQGRVKVLDFGIAKIISEELSEEEVIQTMESGRLLSLSYAAPEQINMGKITVATDVYALGLVLYEMIAREKPFDLSGKTLQQAEKIILNRETENISAKAKVKLKTIDAKDLDAIVSKCLRKEPEYRYSSVRELLNDLESLQKKKPVAARKNTRRYKTEKFLKRNKYQLSVAATFLVAIVTFGIIYSVNITKEKNRALEALSRAKMVSDVMVNVFEEVDYTTTEDPRLATSRFLDESLAMVEYKFGDVPGEKARLLLNFGSIKFNLGELQTADSLLNESASILRSLEEDNEYRYWLADVYNKKADLARAMGQDRIALNYADSLQQFLENNEEEIRNLEIVPLDWQAYLLTSKSYKAEVFTYLGEYEKADSLYNEIFDGYAARKDTMSDAYWVSRHDHGWLLYDKGEYEKAISTFEEVIEARTEGYENGRRHYTPTKVAGAHASMAWALHMQGESDKAEEHSRYSLDLYNDIFGSKRSIDRAKAMNDLGIIIQKQGKYEEARELIEKAYYMRKDLLGDTHPLTLTSEGNMGLVYFYDDQKEKALEWFIKAHQSNVKVKGETHPDHLRELSNIGAVYMQLGKNEQATKYFEKALSIGEQFYDTTNVIYRRTLSAYNSIK</sequence>
<dbReference type="SMART" id="SM00028">
    <property type="entry name" value="TPR"/>
    <property type="match status" value="7"/>
</dbReference>